<name>A0ABR9D0Q0_9GAMM</name>
<keyword evidence="5" id="KW-1185">Reference proteome</keyword>
<dbReference type="Proteomes" id="UP000652176">
    <property type="component" value="Unassembled WGS sequence"/>
</dbReference>
<feature type="domain" description="Rhodanese" evidence="3">
    <location>
        <begin position="56"/>
        <end position="143"/>
    </location>
</feature>
<proteinExistence type="predicted"/>
<evidence type="ECO:0000259" key="3">
    <source>
        <dbReference type="PROSITE" id="PS50206"/>
    </source>
</evidence>
<evidence type="ECO:0000313" key="5">
    <source>
        <dbReference type="Proteomes" id="UP000652176"/>
    </source>
</evidence>
<organism evidence="4 5">
    <name type="scientific">Methylomonas albis</name>
    <dbReference type="NCBI Taxonomy" id="1854563"/>
    <lineage>
        <taxon>Bacteria</taxon>
        <taxon>Pseudomonadati</taxon>
        <taxon>Pseudomonadota</taxon>
        <taxon>Gammaproteobacteria</taxon>
        <taxon>Methylococcales</taxon>
        <taxon>Methylococcaceae</taxon>
        <taxon>Methylomonas</taxon>
    </lineage>
</organism>
<evidence type="ECO:0000256" key="2">
    <source>
        <dbReference type="SAM" id="SignalP"/>
    </source>
</evidence>
<dbReference type="SUPFAM" id="SSF52821">
    <property type="entry name" value="Rhodanese/Cell cycle control phosphatase"/>
    <property type="match status" value="1"/>
</dbReference>
<dbReference type="Gene3D" id="3.40.250.10">
    <property type="entry name" value="Rhodanese-like domain"/>
    <property type="match status" value="1"/>
</dbReference>
<dbReference type="CDD" id="cd00158">
    <property type="entry name" value="RHOD"/>
    <property type="match status" value="1"/>
</dbReference>
<dbReference type="RefSeq" id="WP_192374920.1">
    <property type="nucleotide sequence ID" value="NZ_CAJHIV010000001.1"/>
</dbReference>
<keyword evidence="2" id="KW-0732">Signal</keyword>
<dbReference type="InterPro" id="IPR036873">
    <property type="entry name" value="Rhodanese-like_dom_sf"/>
</dbReference>
<gene>
    <name evidence="4" type="ORF">IE877_11890</name>
</gene>
<feature type="chain" id="PRO_5045518798" evidence="2">
    <location>
        <begin position="22"/>
        <end position="170"/>
    </location>
</feature>
<feature type="compositionally biased region" description="Basic and acidic residues" evidence="1">
    <location>
        <begin position="150"/>
        <end position="163"/>
    </location>
</feature>
<feature type="region of interest" description="Disordered" evidence="1">
    <location>
        <begin position="137"/>
        <end position="170"/>
    </location>
</feature>
<dbReference type="PROSITE" id="PS50206">
    <property type="entry name" value="RHODANESE_3"/>
    <property type="match status" value="1"/>
</dbReference>
<comment type="caution">
    <text evidence="4">The sequence shown here is derived from an EMBL/GenBank/DDBJ whole genome shotgun (WGS) entry which is preliminary data.</text>
</comment>
<dbReference type="EMBL" id="JACXSS010000001">
    <property type="protein sequence ID" value="MBD9356580.1"/>
    <property type="molecule type" value="Genomic_DNA"/>
</dbReference>
<accession>A0ABR9D0Q0</accession>
<evidence type="ECO:0000256" key="1">
    <source>
        <dbReference type="SAM" id="MobiDB-lite"/>
    </source>
</evidence>
<feature type="signal peptide" evidence="2">
    <location>
        <begin position="1"/>
        <end position="21"/>
    </location>
</feature>
<dbReference type="InterPro" id="IPR001763">
    <property type="entry name" value="Rhodanese-like_dom"/>
</dbReference>
<evidence type="ECO:0000313" key="4">
    <source>
        <dbReference type="EMBL" id="MBD9356580.1"/>
    </source>
</evidence>
<reference evidence="4 5" key="1">
    <citation type="submission" date="2020-09" db="EMBL/GenBank/DDBJ databases">
        <title>Methylomonas albis sp. nov. and Methylomonas fluvii sp. nov.: Two cold-adapted methanotrophs from the River Elbe and an amended description of Methylovulum psychrotolerans strain Eb1.</title>
        <authorList>
            <person name="Bussmann I.K."/>
            <person name="Klings K.-W."/>
            <person name="Warnstedt J."/>
            <person name="Hoppert M."/>
            <person name="Saborowski A."/>
            <person name="Horn F."/>
            <person name="Liebner S."/>
        </authorList>
    </citation>
    <scope>NUCLEOTIDE SEQUENCE [LARGE SCALE GENOMIC DNA]</scope>
    <source>
        <strain evidence="4 5">EbA</strain>
    </source>
</reference>
<sequence length="170" mass="18308">MKNTTTAALLALILAAPVAFAADADAGKKTEAPAARPYTYKTPKLNRAEIDALLAKPEQVLIIDVRRPDEISKIGTFPVYLNVQIAELDKALPFIPKERSIVTVSNHAGRAGKSGDLLAEKGFKVVGAIGSQNYEEEGGKITKIVPPAPKPEEHAKEQEQEHSKGHKHKG</sequence>
<protein>
    <submittedName>
        <fullName evidence="4">Rhodanese-like domain-containing protein</fullName>
    </submittedName>
</protein>